<evidence type="ECO:0000313" key="3">
    <source>
        <dbReference type="EMBL" id="CAO81151.1"/>
    </source>
</evidence>
<dbReference type="Pfam" id="PF17955">
    <property type="entry name" value="Cas6b_N"/>
    <property type="match status" value="1"/>
</dbReference>
<organism evidence="3 4">
    <name type="scientific">Cloacimonas acidaminovorans (strain Evry)</name>
    <dbReference type="NCBI Taxonomy" id="459349"/>
    <lineage>
        <taxon>Bacteria</taxon>
        <taxon>Pseudomonadati</taxon>
        <taxon>Candidatus Cloacimonadota</taxon>
        <taxon>Candidatus Cloacimonadia</taxon>
        <taxon>Candidatus Cloacimonadales</taxon>
        <taxon>Candidatus Cloacimonadaceae</taxon>
        <taxon>Candidatus Cloacimonas</taxon>
    </lineage>
</organism>
<feature type="domain" description="Cas6b N-terminal" evidence="2">
    <location>
        <begin position="1"/>
        <end position="103"/>
    </location>
</feature>
<dbReference type="OrthoDB" id="656505at2"/>
<accession>B0VIL0</accession>
<dbReference type="STRING" id="459349.CLOAM1295"/>
<sequence length="223" mass="26449">MKIRYLIVSWTDVLLEPRDIPKLRGFFVNQFPEDHIFHNHLPGFGYNYKAPQIQYRVIEKHPALLAINDGIDIIKKVFLEVDKLEINGKTLISNEREISLKEEDFGLTENYYPYFFASPWMALNQENYQEYNKMNTFQRNQRLKTILKNNLKTLSKAFDYWIPEVDKLNVDGWFKPLEVNFHNQPMQCFTGDFTTNFLIPEFLGLGKQSARGFGVVRKRKEEK</sequence>
<evidence type="ECO:0000259" key="1">
    <source>
        <dbReference type="Pfam" id="PF17262"/>
    </source>
</evidence>
<dbReference type="Pfam" id="PF17262">
    <property type="entry name" value="Cas6b_C"/>
    <property type="match status" value="1"/>
</dbReference>
<name>B0VIL0_CLOAI</name>
<dbReference type="HOGENOM" id="CLU_086561_0_0_0"/>
<protein>
    <submittedName>
        <fullName evidence="3">Uncharacterized protein</fullName>
    </submittedName>
</protein>
<dbReference type="RefSeq" id="WP_015425009.1">
    <property type="nucleotide sequence ID" value="NC_020449.1"/>
</dbReference>
<evidence type="ECO:0000259" key="2">
    <source>
        <dbReference type="Pfam" id="PF17955"/>
    </source>
</evidence>
<feature type="domain" description="Cas6b C-terminal" evidence="1">
    <location>
        <begin position="107"/>
        <end position="218"/>
    </location>
</feature>
<dbReference type="KEGG" id="caci:CLOAM1295"/>
<keyword evidence="4" id="KW-1185">Reference proteome</keyword>
<dbReference type="EMBL" id="CU466930">
    <property type="protein sequence ID" value="CAO81151.1"/>
    <property type="molecule type" value="Genomic_DNA"/>
</dbReference>
<dbReference type="eggNOG" id="ENOG502ZF8I">
    <property type="taxonomic scope" value="Bacteria"/>
</dbReference>
<proteinExistence type="predicted"/>
<dbReference type="InterPro" id="IPR020209">
    <property type="entry name" value="Cas6b_C"/>
</dbReference>
<dbReference type="Proteomes" id="UP000002019">
    <property type="component" value="Chromosome"/>
</dbReference>
<dbReference type="AlphaFoldDB" id="B0VIL0"/>
<dbReference type="InterPro" id="IPR041528">
    <property type="entry name" value="Cas6b_N"/>
</dbReference>
<gene>
    <name evidence="3" type="ordered locus">CLOAM1295</name>
</gene>
<reference evidence="3 4" key="1">
    <citation type="journal article" date="2008" name="J. Bacteriol.">
        <title>'Candidatus Cloacamonas acidaminovorans': genome sequence reconstruction provides a first glimpse of a new bacterial division.</title>
        <authorList>
            <person name="Pelletier E."/>
            <person name="Kreimeyer A."/>
            <person name="Bocs S."/>
            <person name="Rouy Z."/>
            <person name="Gyapay G."/>
            <person name="Chouari R."/>
            <person name="Riviere D."/>
            <person name="Ganesan A."/>
            <person name="Daegelen P."/>
            <person name="Sghir A."/>
            <person name="Cohen G.N."/>
            <person name="Medigue C."/>
            <person name="Weissenbach J."/>
            <person name="Le Paslier D."/>
        </authorList>
    </citation>
    <scope>NUCLEOTIDE SEQUENCE [LARGE SCALE GENOMIC DNA]</scope>
    <source>
        <strain evidence="4">Evry</strain>
    </source>
</reference>
<evidence type="ECO:0000313" key="4">
    <source>
        <dbReference type="Proteomes" id="UP000002019"/>
    </source>
</evidence>